<keyword evidence="2" id="KW-0496">Mitochondrion</keyword>
<evidence type="ECO:0000313" key="3">
    <source>
        <dbReference type="Proteomes" id="UP000290189"/>
    </source>
</evidence>
<dbReference type="Pfam" id="PF14421">
    <property type="entry name" value="LmjF365940-deam"/>
    <property type="match status" value="1"/>
</dbReference>
<organism evidence="2 3">
    <name type="scientific">Plasmodiophora brassicae</name>
    <name type="common">Clubroot disease agent</name>
    <dbReference type="NCBI Taxonomy" id="37360"/>
    <lineage>
        <taxon>Eukaryota</taxon>
        <taxon>Sar</taxon>
        <taxon>Rhizaria</taxon>
        <taxon>Endomyxa</taxon>
        <taxon>Phytomyxea</taxon>
        <taxon>Plasmodiophorida</taxon>
        <taxon>Plasmodiophoridae</taxon>
        <taxon>Plasmodiophora</taxon>
    </lineage>
</organism>
<evidence type="ECO:0000256" key="1">
    <source>
        <dbReference type="SAM" id="MobiDB-lite"/>
    </source>
</evidence>
<sequence length="598" mass="66327">MSRWIRSAALTSYRHAVRFCCGMRVPDEMVQAAAGKKGRVAPRRRIVSVLMAGPAPNGAAMTAVVTPLDLGDHHADDGRFPYLYSILVHTTTHADVHVSLRLANGASAIARPHYSRYAALCGALIARLQTAQCRVVYLPDMKANDVCDSSALSPIGVEFDTPVPVGTVGDWRMRTRDECQEEPQDSVANVSALYFPLLATVIPMWLDMSKVTVDVGPDGTVLRRRKFVYLIAGSGIPRTPGHDYTGNSTFQLARLMEIYLKTFGYPTRDIETIVVDSGPGLFAFSANVRFMQQSLRPLIAAKRAELAAALGEEWPTRFYIMISLKSDTAARTSALMSSLRQFRPDYIHISESKTFWYGWPNVTQLWSSDIEFLDFDSVEASPPSTLSELEPLHLGLVEKMKERRQAFVLALRNDHELRAFWLRKTFKPVLSVLLVMKPGGVPQYFSGMNMEVSMPTGSLCAERNAIGNALAQDPTLHREHFKAMAVLSVSMGSADPSNGDSTSTHHWHTDVASPPNSPTLAADAWDDRRFNIRPTRSQTMRHATTQSVSPYLRALNPINPCGACKEWLKKIALVNPDFVVLTFPSMICDSVFVRPVLR</sequence>
<dbReference type="Gene3D" id="3.40.140.10">
    <property type="entry name" value="Cytidine Deaminase, domain 2"/>
    <property type="match status" value="1"/>
</dbReference>
<dbReference type="EMBL" id="OVEO01000007">
    <property type="protein sequence ID" value="SPQ97306.1"/>
    <property type="molecule type" value="Genomic_DNA"/>
</dbReference>
<feature type="region of interest" description="Disordered" evidence="1">
    <location>
        <begin position="492"/>
        <end position="518"/>
    </location>
</feature>
<evidence type="ECO:0000313" key="2">
    <source>
        <dbReference type="EMBL" id="SPQ97306.1"/>
    </source>
</evidence>
<name>A0A3P3YAV9_PLABS</name>
<reference evidence="2 3" key="1">
    <citation type="submission" date="2018-03" db="EMBL/GenBank/DDBJ databases">
        <authorList>
            <person name="Fogelqvist J."/>
        </authorList>
    </citation>
    <scope>NUCLEOTIDE SEQUENCE [LARGE SCALE GENOMIC DNA]</scope>
</reference>
<gene>
    <name evidence="2" type="ORF">PLBR_LOCUS4521</name>
</gene>
<geneLocation type="mitochondrion" evidence="2"/>
<dbReference type="InterPro" id="IPR016193">
    <property type="entry name" value="Cytidine_deaminase-like"/>
</dbReference>
<dbReference type="Proteomes" id="UP000290189">
    <property type="component" value="Unassembled WGS sequence"/>
</dbReference>
<dbReference type="GO" id="GO:0003824">
    <property type="term" value="F:catalytic activity"/>
    <property type="evidence" value="ECO:0007669"/>
    <property type="project" value="InterPro"/>
</dbReference>
<dbReference type="InterPro" id="IPR032723">
    <property type="entry name" value="Deaminase_LmjF365940"/>
</dbReference>
<protein>
    <submittedName>
        <fullName evidence="2">Uncharacterized protein</fullName>
    </submittedName>
</protein>
<dbReference type="CDD" id="cd01283">
    <property type="entry name" value="cytidine_deaminase"/>
    <property type="match status" value="1"/>
</dbReference>
<proteinExistence type="predicted"/>
<dbReference type="AlphaFoldDB" id="A0A3P3YAV9"/>
<feature type="compositionally biased region" description="Polar residues" evidence="1">
    <location>
        <begin position="495"/>
        <end position="504"/>
    </location>
</feature>
<dbReference type="SUPFAM" id="SSF53927">
    <property type="entry name" value="Cytidine deaminase-like"/>
    <property type="match status" value="1"/>
</dbReference>
<accession>A0A3P3YAV9</accession>